<reference evidence="1" key="2">
    <citation type="journal article" date="2016" name="Front. Microbiol.">
        <title>The Regulatory Protein RosR Affects Rhizobium leguminosarum bv. trifolii Protein Profiles, Cell Surface Properties, and Symbiosis with Clover.</title>
        <authorList>
            <person name="Rachwal K."/>
            <person name="Boguszewska A."/>
            <person name="Kopcinska J."/>
            <person name="Karas M."/>
            <person name="Tchorzewski M."/>
            <person name="Janczarek M."/>
        </authorList>
    </citation>
    <scope>NUCLEOTIDE SEQUENCE</scope>
    <source>
        <strain evidence="1">Rt24.2</strain>
    </source>
</reference>
<sequence length="83" mass="9077">MISLDSLQIQPLRGPSLCTPEGTPAKATLRMPNFNPLTAGYFLSRQTLVPCTTRSPTSFTFPATMFHPPTIENCEQLPCKHGA</sequence>
<reference evidence="1" key="1">
    <citation type="journal article" date="2015" name="BMC Genomics">
        <title>Transcriptome profiling of a Rhizobium leguminosarum bv. trifolii rosR mutant reveals the role of the transcriptional regulator RosR in motility, synthesis of cell-surface components, and other cellular processes.</title>
        <authorList>
            <person name="Rachwal K."/>
            <person name="Matczynska E."/>
            <person name="Janczarek M."/>
        </authorList>
    </citation>
    <scope>NUCLEOTIDE SEQUENCE</scope>
    <source>
        <strain evidence="1">Rt24.2</strain>
    </source>
</reference>
<proteinExistence type="predicted"/>
<dbReference type="EMBL" id="KX490975">
    <property type="protein sequence ID" value="AOO93339.1"/>
    <property type="molecule type" value="Genomic_DNA"/>
</dbReference>
<accession>A0A1B8R551</accession>
<evidence type="ECO:0000313" key="1">
    <source>
        <dbReference type="EMBL" id="AOO93339.1"/>
    </source>
</evidence>
<protein>
    <submittedName>
        <fullName evidence="1">Uncharacterized protein</fullName>
    </submittedName>
</protein>
<organism evidence="1">
    <name type="scientific">Rhizobium leguminosarum bv. trifolii</name>
    <dbReference type="NCBI Taxonomy" id="386"/>
    <lineage>
        <taxon>Bacteria</taxon>
        <taxon>Pseudomonadati</taxon>
        <taxon>Pseudomonadota</taxon>
        <taxon>Alphaproteobacteria</taxon>
        <taxon>Hyphomicrobiales</taxon>
        <taxon>Rhizobiaceae</taxon>
        <taxon>Rhizobium/Agrobacterium group</taxon>
        <taxon>Rhizobium</taxon>
    </lineage>
</organism>
<dbReference type="AlphaFoldDB" id="A0A1B8R551"/>
<name>A0A1B8R551_RHILT</name>